<dbReference type="SUPFAM" id="SSF51735">
    <property type="entry name" value="NAD(P)-binding Rossmann-fold domains"/>
    <property type="match status" value="1"/>
</dbReference>
<dbReference type="CDD" id="cd05233">
    <property type="entry name" value="SDR_c"/>
    <property type="match status" value="1"/>
</dbReference>
<accession>A0A543DPL0</accession>
<dbReference type="RefSeq" id="WP_142055265.1">
    <property type="nucleotide sequence ID" value="NZ_VFPA01000002.1"/>
</dbReference>
<protein>
    <submittedName>
        <fullName evidence="4">NAD(P)-dependent dehydrogenase (Short-subunit alcohol dehydrogenase family)</fullName>
    </submittedName>
</protein>
<comment type="similarity">
    <text evidence="1">Belongs to the short-chain dehydrogenases/reductases (SDR) family.</text>
</comment>
<dbReference type="Proteomes" id="UP000315677">
    <property type="component" value="Unassembled WGS sequence"/>
</dbReference>
<dbReference type="InterPro" id="IPR002347">
    <property type="entry name" value="SDR_fam"/>
</dbReference>
<dbReference type="Pfam" id="PF13561">
    <property type="entry name" value="adh_short_C2"/>
    <property type="match status" value="1"/>
</dbReference>
<dbReference type="PANTHER" id="PTHR43477:SF1">
    <property type="entry name" value="DIHYDROANTICAPSIN 7-DEHYDROGENASE"/>
    <property type="match status" value="1"/>
</dbReference>
<dbReference type="PRINTS" id="PR00080">
    <property type="entry name" value="SDRFAMILY"/>
</dbReference>
<comment type="caution">
    <text evidence="4">The sequence shown here is derived from an EMBL/GenBank/DDBJ whole genome shotgun (WGS) entry which is preliminary data.</text>
</comment>
<dbReference type="PRINTS" id="PR00081">
    <property type="entry name" value="GDHRDH"/>
</dbReference>
<evidence type="ECO:0000313" key="5">
    <source>
        <dbReference type="Proteomes" id="UP000315677"/>
    </source>
</evidence>
<reference evidence="4 5" key="1">
    <citation type="submission" date="2019-06" db="EMBL/GenBank/DDBJ databases">
        <title>Sequencing the genomes of 1000 actinobacteria strains.</title>
        <authorList>
            <person name="Klenk H.-P."/>
        </authorList>
    </citation>
    <scope>NUCLEOTIDE SEQUENCE [LARGE SCALE GENOMIC DNA]</scope>
    <source>
        <strain evidence="4 5">DSM 45301</strain>
    </source>
</reference>
<dbReference type="Gene3D" id="3.40.50.720">
    <property type="entry name" value="NAD(P)-binding Rossmann-like Domain"/>
    <property type="match status" value="1"/>
</dbReference>
<name>A0A543DPL0_9PSEU</name>
<dbReference type="PROSITE" id="PS00061">
    <property type="entry name" value="ADH_SHORT"/>
    <property type="match status" value="1"/>
</dbReference>
<dbReference type="OrthoDB" id="7064009at2"/>
<dbReference type="GO" id="GO:0016491">
    <property type="term" value="F:oxidoreductase activity"/>
    <property type="evidence" value="ECO:0007669"/>
    <property type="project" value="UniProtKB-KW"/>
</dbReference>
<organism evidence="4 5">
    <name type="scientific">Pseudonocardia kunmingensis</name>
    <dbReference type="NCBI Taxonomy" id="630975"/>
    <lineage>
        <taxon>Bacteria</taxon>
        <taxon>Bacillati</taxon>
        <taxon>Actinomycetota</taxon>
        <taxon>Actinomycetes</taxon>
        <taxon>Pseudonocardiales</taxon>
        <taxon>Pseudonocardiaceae</taxon>
        <taxon>Pseudonocardia</taxon>
    </lineage>
</organism>
<dbReference type="InterPro" id="IPR036291">
    <property type="entry name" value="NAD(P)-bd_dom_sf"/>
</dbReference>
<evidence type="ECO:0000256" key="1">
    <source>
        <dbReference type="ARBA" id="ARBA00006484"/>
    </source>
</evidence>
<evidence type="ECO:0000256" key="3">
    <source>
        <dbReference type="SAM" id="MobiDB-lite"/>
    </source>
</evidence>
<keyword evidence="5" id="KW-1185">Reference proteome</keyword>
<dbReference type="AlphaFoldDB" id="A0A543DPL0"/>
<gene>
    <name evidence="4" type="ORF">FB558_3814</name>
</gene>
<keyword evidence="2" id="KW-0560">Oxidoreductase</keyword>
<evidence type="ECO:0000313" key="4">
    <source>
        <dbReference type="EMBL" id="TQM11257.1"/>
    </source>
</evidence>
<dbReference type="InterPro" id="IPR020904">
    <property type="entry name" value="Sc_DH/Rdtase_CS"/>
</dbReference>
<proteinExistence type="inferred from homology"/>
<evidence type="ECO:0000256" key="2">
    <source>
        <dbReference type="ARBA" id="ARBA00023002"/>
    </source>
</evidence>
<dbReference type="FunFam" id="3.40.50.720:FF:000084">
    <property type="entry name" value="Short-chain dehydrogenase reductase"/>
    <property type="match status" value="1"/>
</dbReference>
<dbReference type="EMBL" id="VFPA01000002">
    <property type="protein sequence ID" value="TQM11257.1"/>
    <property type="molecule type" value="Genomic_DNA"/>
</dbReference>
<dbReference type="PANTHER" id="PTHR43477">
    <property type="entry name" value="DIHYDROANTICAPSIN 7-DEHYDROGENASE"/>
    <property type="match status" value="1"/>
</dbReference>
<sequence>MSSTTGTRLTGKGAVVIGGGQTPGPTVGNGRATALTFAREGAKVLVVDLDEGSARDTVDEIRAAGGTATARRADITDEADCAALPGAAVDVLGRIDVLHHNVGIVPRGNSDELSLADWQHGFDVNLTGMWLVCKYVIPVMREAGGGSVVLISSLAGGLAGGATIAYTTAKAAVNSMGRSLALENAAAGVRVNVIAPGMIDTPMGVDDVARASGTPREQVAAQRAAMIPMGHQGTSWDVANAALFLASAEAAFVTGAILPVDGGSALGLPRT</sequence>
<dbReference type="InterPro" id="IPR051122">
    <property type="entry name" value="SDR_DHRS6-like"/>
</dbReference>
<feature type="region of interest" description="Disordered" evidence="3">
    <location>
        <begin position="1"/>
        <end position="27"/>
    </location>
</feature>